<gene>
    <name evidence="1" type="ORF">JY651_40680</name>
</gene>
<name>A0ABX7NRN6_9BACT</name>
<protein>
    <recommendedName>
        <fullName evidence="3">Lipoprotein</fullName>
    </recommendedName>
</protein>
<evidence type="ECO:0000313" key="1">
    <source>
        <dbReference type="EMBL" id="QSQ21440.1"/>
    </source>
</evidence>
<dbReference type="RefSeq" id="WP_206723018.1">
    <property type="nucleotide sequence ID" value="NZ_CP071090.1"/>
</dbReference>
<organism evidence="1 2">
    <name type="scientific">Pyxidicoccus parkwayensis</name>
    <dbReference type="NCBI Taxonomy" id="2813578"/>
    <lineage>
        <taxon>Bacteria</taxon>
        <taxon>Pseudomonadati</taxon>
        <taxon>Myxococcota</taxon>
        <taxon>Myxococcia</taxon>
        <taxon>Myxococcales</taxon>
        <taxon>Cystobacterineae</taxon>
        <taxon>Myxococcaceae</taxon>
        <taxon>Pyxidicoccus</taxon>
    </lineage>
</organism>
<dbReference type="EMBL" id="CP071090">
    <property type="protein sequence ID" value="QSQ21440.1"/>
    <property type="molecule type" value="Genomic_DNA"/>
</dbReference>
<dbReference type="Proteomes" id="UP000662747">
    <property type="component" value="Chromosome"/>
</dbReference>
<sequence length="245" mass="28320">MRQWLVCLALLLGACTQIHKGPLLFEDALGTRTCRDDETTWPDVFPRHAFSFELGSNFAIQFMDERSQLLEHCWSSGIARKMQEDSLLPAPPDLEAYRFTWVRSFDDYVVIRVEHRGPVYSLHVKVRALYSADWLANPHIVLTPGHGIGDWLTDRRILLTPSQWQELRRRLEQARFWLDNRYRTEPEVIAYMDGATWMLEGVRGGSYHMLYVHSPHAEGPAVAFRAACLYLVELSGLSIPEDQVY</sequence>
<keyword evidence="2" id="KW-1185">Reference proteome</keyword>
<proteinExistence type="predicted"/>
<reference evidence="1 2" key="1">
    <citation type="submission" date="2021-02" db="EMBL/GenBank/DDBJ databases">
        <title>De Novo genome assembly of isolated myxobacteria.</title>
        <authorList>
            <person name="Stevens D.C."/>
        </authorList>
    </citation>
    <scope>NUCLEOTIDE SEQUENCE [LARGE SCALE GENOMIC DNA]</scope>
    <source>
        <strain evidence="2">SCPEA02</strain>
    </source>
</reference>
<dbReference type="PROSITE" id="PS51257">
    <property type="entry name" value="PROKAR_LIPOPROTEIN"/>
    <property type="match status" value="1"/>
</dbReference>
<evidence type="ECO:0000313" key="2">
    <source>
        <dbReference type="Proteomes" id="UP000662747"/>
    </source>
</evidence>
<evidence type="ECO:0008006" key="3">
    <source>
        <dbReference type="Google" id="ProtNLM"/>
    </source>
</evidence>
<accession>A0ABX7NRN6</accession>